<dbReference type="EMBL" id="JXTC01000515">
    <property type="protein sequence ID" value="PON48558.1"/>
    <property type="molecule type" value="Genomic_DNA"/>
</dbReference>
<evidence type="ECO:0008006" key="3">
    <source>
        <dbReference type="Google" id="ProtNLM"/>
    </source>
</evidence>
<protein>
    <recommendedName>
        <fullName evidence="3">F-box domain containing protein</fullName>
    </recommendedName>
</protein>
<reference evidence="2" key="1">
    <citation type="submission" date="2016-06" db="EMBL/GenBank/DDBJ databases">
        <title>Parallel loss of symbiosis genes in relatives of nitrogen-fixing non-legume Parasponia.</title>
        <authorList>
            <person name="Van Velzen R."/>
            <person name="Holmer R."/>
            <person name="Bu F."/>
            <person name="Rutten L."/>
            <person name="Van Zeijl A."/>
            <person name="Liu W."/>
            <person name="Santuari L."/>
            <person name="Cao Q."/>
            <person name="Sharma T."/>
            <person name="Shen D."/>
            <person name="Roswanjaya Y."/>
            <person name="Wardhani T."/>
            <person name="Kalhor M.S."/>
            <person name="Jansen J."/>
            <person name="Van den Hoogen J."/>
            <person name="Gungor B."/>
            <person name="Hartog M."/>
            <person name="Hontelez J."/>
            <person name="Verver J."/>
            <person name="Yang W.-C."/>
            <person name="Schijlen E."/>
            <person name="Repin R."/>
            <person name="Schilthuizen M."/>
            <person name="Schranz E."/>
            <person name="Heidstra R."/>
            <person name="Miyata K."/>
            <person name="Fedorova E."/>
            <person name="Kohlen W."/>
            <person name="Bisseling T."/>
            <person name="Smit S."/>
            <person name="Geurts R."/>
        </authorList>
    </citation>
    <scope>NUCLEOTIDE SEQUENCE [LARGE SCALE GENOMIC DNA]</scope>
    <source>
        <strain evidence="2">cv. RG33-2</strain>
    </source>
</reference>
<dbReference type="InParanoid" id="A0A2P5BIF3"/>
<feature type="non-terminal residue" evidence="1">
    <location>
        <position position="1"/>
    </location>
</feature>
<sequence length="146" mass="16175">QILNHLPPKCVARASTLSKSWRFACIISFPDRTFSECIARPARGFLEPHGGVSAIPSLVLGRRRGDNRALFISAMVTDAHTAYAIAQLISQAQSRNPEVIQRRSTSSIQDCSFRVNGSLLDPILACKSLDELSIREFRVKFSKSQT</sequence>
<dbReference type="OrthoDB" id="1848700at2759"/>
<organism evidence="1 2">
    <name type="scientific">Trema orientale</name>
    <name type="common">Charcoal tree</name>
    <name type="synonym">Celtis orientalis</name>
    <dbReference type="NCBI Taxonomy" id="63057"/>
    <lineage>
        <taxon>Eukaryota</taxon>
        <taxon>Viridiplantae</taxon>
        <taxon>Streptophyta</taxon>
        <taxon>Embryophyta</taxon>
        <taxon>Tracheophyta</taxon>
        <taxon>Spermatophyta</taxon>
        <taxon>Magnoliopsida</taxon>
        <taxon>eudicotyledons</taxon>
        <taxon>Gunneridae</taxon>
        <taxon>Pentapetalae</taxon>
        <taxon>rosids</taxon>
        <taxon>fabids</taxon>
        <taxon>Rosales</taxon>
        <taxon>Cannabaceae</taxon>
        <taxon>Trema</taxon>
    </lineage>
</organism>
<name>A0A2P5BIF3_TREOI</name>
<accession>A0A2P5BIF3</accession>
<dbReference type="Proteomes" id="UP000237000">
    <property type="component" value="Unassembled WGS sequence"/>
</dbReference>
<comment type="caution">
    <text evidence="1">The sequence shown here is derived from an EMBL/GenBank/DDBJ whole genome shotgun (WGS) entry which is preliminary data.</text>
</comment>
<evidence type="ECO:0000313" key="2">
    <source>
        <dbReference type="Proteomes" id="UP000237000"/>
    </source>
</evidence>
<dbReference type="AlphaFoldDB" id="A0A2P5BIF3"/>
<proteinExistence type="predicted"/>
<evidence type="ECO:0000313" key="1">
    <source>
        <dbReference type="EMBL" id="PON48558.1"/>
    </source>
</evidence>
<gene>
    <name evidence="1" type="ORF">TorRG33x02_320070</name>
</gene>
<keyword evidence="2" id="KW-1185">Reference proteome</keyword>